<feature type="transmembrane region" description="Helical" evidence="2">
    <location>
        <begin position="165"/>
        <end position="183"/>
    </location>
</feature>
<organism evidence="3 4">
    <name type="scientific">Allostreptomyces psammosilenae</name>
    <dbReference type="NCBI Taxonomy" id="1892865"/>
    <lineage>
        <taxon>Bacteria</taxon>
        <taxon>Bacillati</taxon>
        <taxon>Actinomycetota</taxon>
        <taxon>Actinomycetes</taxon>
        <taxon>Kitasatosporales</taxon>
        <taxon>Streptomycetaceae</taxon>
        <taxon>Allostreptomyces</taxon>
    </lineage>
</organism>
<keyword evidence="4" id="KW-1185">Reference proteome</keyword>
<name>A0A852ZWD7_9ACTN</name>
<evidence type="ECO:0000313" key="3">
    <source>
        <dbReference type="EMBL" id="NYI05987.1"/>
    </source>
</evidence>
<proteinExistence type="predicted"/>
<feature type="region of interest" description="Disordered" evidence="1">
    <location>
        <begin position="1"/>
        <end position="37"/>
    </location>
</feature>
<keyword evidence="2" id="KW-1133">Transmembrane helix</keyword>
<evidence type="ECO:0000256" key="2">
    <source>
        <dbReference type="SAM" id="Phobius"/>
    </source>
</evidence>
<evidence type="ECO:0000256" key="1">
    <source>
        <dbReference type="SAM" id="MobiDB-lite"/>
    </source>
</evidence>
<feature type="transmembrane region" description="Helical" evidence="2">
    <location>
        <begin position="190"/>
        <end position="210"/>
    </location>
</feature>
<keyword evidence="2" id="KW-0812">Transmembrane</keyword>
<keyword evidence="2" id="KW-0472">Membrane</keyword>
<reference evidence="3 4" key="1">
    <citation type="submission" date="2020-07" db="EMBL/GenBank/DDBJ databases">
        <title>Sequencing the genomes of 1000 actinobacteria strains.</title>
        <authorList>
            <person name="Klenk H.-P."/>
        </authorList>
    </citation>
    <scope>NUCLEOTIDE SEQUENCE [LARGE SCALE GENOMIC DNA]</scope>
    <source>
        <strain evidence="3 4">DSM 42178</strain>
    </source>
</reference>
<dbReference type="EMBL" id="JACBZD010000001">
    <property type="protein sequence ID" value="NYI05987.1"/>
    <property type="molecule type" value="Genomic_DNA"/>
</dbReference>
<accession>A0A852ZWD7</accession>
<comment type="caution">
    <text evidence="3">The sequence shown here is derived from an EMBL/GenBank/DDBJ whole genome shotgun (WGS) entry which is preliminary data.</text>
</comment>
<sequence length="211" mass="21238">MAWSADGRGAGAGLFDEDADAPVPSEAETEGRAARRARERAARGPGLLSRLWRAVRVVAVCLLVLWLLGAAGWRGWTGMSSVRSGEGVAGTLVVADCGSRWCVGAFTADEARGAGAAGAAPGEDAPPGQVRIERSVLWDGVGARVPVVVDAAEGTAVRAGTAGVAYAWLPLAGALLLVGVLCGGGLGRRFLGWSTGLLGVAGLVAIRVLAG</sequence>
<feature type="transmembrane region" description="Helical" evidence="2">
    <location>
        <begin position="57"/>
        <end position="76"/>
    </location>
</feature>
<evidence type="ECO:0000313" key="4">
    <source>
        <dbReference type="Proteomes" id="UP000567795"/>
    </source>
</evidence>
<protein>
    <submittedName>
        <fullName evidence="3">Uncharacterized protein</fullName>
    </submittedName>
</protein>
<dbReference type="AlphaFoldDB" id="A0A852ZWD7"/>
<gene>
    <name evidence="3" type="ORF">FHU37_002930</name>
</gene>
<dbReference type="RefSeq" id="WP_179814631.1">
    <property type="nucleotide sequence ID" value="NZ_JACBZD010000001.1"/>
</dbReference>
<dbReference type="Proteomes" id="UP000567795">
    <property type="component" value="Unassembled WGS sequence"/>
</dbReference>